<keyword evidence="2" id="KW-1185">Reference proteome</keyword>
<sequence>MEQEGTTLTTFDFLNLAEGIGIEAVQFSPVFIVSNEEKIIFYFTMILKEDQTITFYFATLDLKSKGKVTGTKNEIAHEFNGKVILYSAN</sequence>
<dbReference type="RefSeq" id="WP_034572611.1">
    <property type="nucleotide sequence ID" value="NZ_JQBS01000006.1"/>
</dbReference>
<dbReference type="AlphaFoldDB" id="A0A0R2HYS4"/>
<comment type="caution">
    <text evidence="1">The sequence shown here is derived from an EMBL/GenBank/DDBJ whole genome shotgun (WGS) entry which is preliminary data.</text>
</comment>
<dbReference type="EMBL" id="JQBS01000006">
    <property type="protein sequence ID" value="KRN57566.1"/>
    <property type="molecule type" value="Genomic_DNA"/>
</dbReference>
<gene>
    <name evidence="1" type="ORF">IV74_GL000086</name>
</gene>
<proteinExistence type="predicted"/>
<organism evidence="1 2">
    <name type="scientific">Carnobacterium divergens DSM 20623</name>
    <dbReference type="NCBI Taxonomy" id="1449336"/>
    <lineage>
        <taxon>Bacteria</taxon>
        <taxon>Bacillati</taxon>
        <taxon>Bacillota</taxon>
        <taxon>Bacilli</taxon>
        <taxon>Lactobacillales</taxon>
        <taxon>Carnobacteriaceae</taxon>
        <taxon>Carnobacterium</taxon>
    </lineage>
</organism>
<accession>A0A0R2HYS4</accession>
<dbReference type="PATRIC" id="fig|1449336.4.peg.86"/>
<dbReference type="Proteomes" id="UP000051658">
    <property type="component" value="Unassembled WGS sequence"/>
</dbReference>
<dbReference type="GeneID" id="89587668"/>
<evidence type="ECO:0000313" key="1">
    <source>
        <dbReference type="EMBL" id="KRN57566.1"/>
    </source>
</evidence>
<evidence type="ECO:0000313" key="2">
    <source>
        <dbReference type="Proteomes" id="UP000051658"/>
    </source>
</evidence>
<protein>
    <submittedName>
        <fullName evidence="1">Uncharacterized protein</fullName>
    </submittedName>
</protein>
<name>A0A0R2HYS4_CARDV</name>
<reference evidence="1 2" key="1">
    <citation type="journal article" date="2015" name="Genome Announc.">
        <title>Expanding the biotechnology potential of lactobacilli through comparative genomics of 213 strains and associated genera.</title>
        <authorList>
            <person name="Sun Z."/>
            <person name="Harris H.M."/>
            <person name="McCann A."/>
            <person name="Guo C."/>
            <person name="Argimon S."/>
            <person name="Zhang W."/>
            <person name="Yang X."/>
            <person name="Jeffery I.B."/>
            <person name="Cooney J.C."/>
            <person name="Kagawa T.F."/>
            <person name="Liu W."/>
            <person name="Song Y."/>
            <person name="Salvetti E."/>
            <person name="Wrobel A."/>
            <person name="Rasinkangas P."/>
            <person name="Parkhill J."/>
            <person name="Rea M.C."/>
            <person name="O'Sullivan O."/>
            <person name="Ritari J."/>
            <person name="Douillard F.P."/>
            <person name="Paul Ross R."/>
            <person name="Yang R."/>
            <person name="Briner A.E."/>
            <person name="Felis G.E."/>
            <person name="de Vos W.M."/>
            <person name="Barrangou R."/>
            <person name="Klaenhammer T.R."/>
            <person name="Caufield P.W."/>
            <person name="Cui Y."/>
            <person name="Zhang H."/>
            <person name="O'Toole P.W."/>
        </authorList>
    </citation>
    <scope>NUCLEOTIDE SEQUENCE [LARGE SCALE GENOMIC DNA]</scope>
    <source>
        <strain evidence="1 2">DSM 20623</strain>
    </source>
</reference>